<feature type="binding site" evidence="3">
    <location>
        <position position="187"/>
    </location>
    <ligand>
        <name>a divalent metal cation</name>
        <dbReference type="ChEBI" id="CHEBI:60240"/>
    </ligand>
</feature>
<comment type="similarity">
    <text evidence="1">Belongs to the SMP-30/CGR1 family.</text>
</comment>
<evidence type="ECO:0000313" key="6">
    <source>
        <dbReference type="Proteomes" id="UP000198796"/>
    </source>
</evidence>
<feature type="binding site" evidence="3">
    <location>
        <position position="13"/>
    </location>
    <ligand>
        <name>a divalent metal cation</name>
        <dbReference type="ChEBI" id="CHEBI:60240"/>
    </ligand>
</feature>
<dbReference type="InterPro" id="IPR013658">
    <property type="entry name" value="SGL"/>
</dbReference>
<accession>A0A1I0XX75</accession>
<organism evidence="5 6">
    <name type="scientific">Poseidonocella pacifica</name>
    <dbReference type="NCBI Taxonomy" id="871651"/>
    <lineage>
        <taxon>Bacteria</taxon>
        <taxon>Pseudomonadati</taxon>
        <taxon>Pseudomonadota</taxon>
        <taxon>Alphaproteobacteria</taxon>
        <taxon>Rhodobacterales</taxon>
        <taxon>Roseobacteraceae</taxon>
        <taxon>Poseidonocella</taxon>
    </lineage>
</organism>
<dbReference type="GO" id="GO:0005509">
    <property type="term" value="F:calcium ion binding"/>
    <property type="evidence" value="ECO:0007669"/>
    <property type="project" value="TreeGrafter"/>
</dbReference>
<evidence type="ECO:0000256" key="1">
    <source>
        <dbReference type="ARBA" id="ARBA00008853"/>
    </source>
</evidence>
<feature type="active site" description="Proton donor/acceptor" evidence="2">
    <location>
        <position position="187"/>
    </location>
</feature>
<dbReference type="STRING" id="871651.SAMN05421688_2537"/>
<keyword evidence="3" id="KW-0862">Zinc</keyword>
<protein>
    <submittedName>
        <fullName evidence="5">Sugar lactone lactonase YvrE</fullName>
    </submittedName>
</protein>
<dbReference type="Proteomes" id="UP000198796">
    <property type="component" value="Unassembled WGS sequence"/>
</dbReference>
<dbReference type="GO" id="GO:0019853">
    <property type="term" value="P:L-ascorbic acid biosynthetic process"/>
    <property type="evidence" value="ECO:0007669"/>
    <property type="project" value="TreeGrafter"/>
</dbReference>
<evidence type="ECO:0000313" key="5">
    <source>
        <dbReference type="EMBL" id="SFB04900.1"/>
    </source>
</evidence>
<proteinExistence type="inferred from homology"/>
<dbReference type="Pfam" id="PF08450">
    <property type="entry name" value="SGL"/>
    <property type="match status" value="1"/>
</dbReference>
<gene>
    <name evidence="5" type="ORF">SAMN05421688_2537</name>
</gene>
<name>A0A1I0XX75_9RHOB</name>
<reference evidence="5 6" key="1">
    <citation type="submission" date="2016-10" db="EMBL/GenBank/DDBJ databases">
        <authorList>
            <person name="de Groot N.N."/>
        </authorList>
    </citation>
    <scope>NUCLEOTIDE SEQUENCE [LARGE SCALE GENOMIC DNA]</scope>
    <source>
        <strain evidence="5 6">DSM 29316</strain>
    </source>
</reference>
<dbReference type="Gene3D" id="2.120.10.30">
    <property type="entry name" value="TolB, C-terminal domain"/>
    <property type="match status" value="1"/>
</dbReference>
<dbReference type="EMBL" id="FOJU01000004">
    <property type="protein sequence ID" value="SFB04900.1"/>
    <property type="molecule type" value="Genomic_DNA"/>
</dbReference>
<dbReference type="GO" id="GO:0004341">
    <property type="term" value="F:gluconolactonase activity"/>
    <property type="evidence" value="ECO:0007669"/>
    <property type="project" value="TreeGrafter"/>
</dbReference>
<keyword evidence="3" id="KW-0479">Metal-binding</keyword>
<sequence length="280" mass="30851">MNLYDPRLCLLGEGPLWHPVRQELFWFDILNRKLHSRQQSWEFDRYVSAAGWISETALLVASETDLFRFDLSQGSATSLIPLEAGDPQTRSNDGRADPWGGFWIGTMGKRAEHEAGAIYRYFRGELRKLHGAITIPNAICFSPDRQWAYFADTKRQVIYRQALGPEGWPSSPEEPFIDLAPEGRNPDGAVVDSSGALWCAEWGSGEVSCYGQDGALRARLSVGLPQPSCPAFGGTSFDRLFVTTAREGMDVSALETAPDSGCVVELDPGVAGIAEHRVLI</sequence>
<dbReference type="PRINTS" id="PR01790">
    <property type="entry name" value="SMP30FAMILY"/>
</dbReference>
<dbReference type="InterPro" id="IPR005511">
    <property type="entry name" value="SMP-30"/>
</dbReference>
<comment type="cofactor">
    <cofactor evidence="3">
        <name>Zn(2+)</name>
        <dbReference type="ChEBI" id="CHEBI:29105"/>
    </cofactor>
    <text evidence="3">Binds 1 divalent metal cation per subunit.</text>
</comment>
<evidence type="ECO:0000256" key="3">
    <source>
        <dbReference type="PIRSR" id="PIRSR605511-2"/>
    </source>
</evidence>
<dbReference type="InterPro" id="IPR011042">
    <property type="entry name" value="6-blade_b-propeller_TolB-like"/>
</dbReference>
<dbReference type="PANTHER" id="PTHR10907:SF47">
    <property type="entry name" value="REGUCALCIN"/>
    <property type="match status" value="1"/>
</dbReference>
<evidence type="ECO:0000256" key="2">
    <source>
        <dbReference type="PIRSR" id="PIRSR605511-1"/>
    </source>
</evidence>
<dbReference type="PANTHER" id="PTHR10907">
    <property type="entry name" value="REGUCALCIN"/>
    <property type="match status" value="1"/>
</dbReference>
<feature type="binding site" evidence="3">
    <location>
        <position position="137"/>
    </location>
    <ligand>
        <name>a divalent metal cation</name>
        <dbReference type="ChEBI" id="CHEBI:60240"/>
    </ligand>
</feature>
<dbReference type="RefSeq" id="WP_092065455.1">
    <property type="nucleotide sequence ID" value="NZ_FOJU01000004.1"/>
</dbReference>
<feature type="binding site" evidence="3">
    <location>
        <position position="92"/>
    </location>
    <ligand>
        <name>substrate</name>
    </ligand>
</feature>
<dbReference type="OrthoDB" id="2633250at2"/>
<feature type="domain" description="SMP-30/Gluconolactonase/LRE-like region" evidence="4">
    <location>
        <begin position="11"/>
        <end position="246"/>
    </location>
</feature>
<keyword evidence="6" id="KW-1185">Reference proteome</keyword>
<dbReference type="AlphaFoldDB" id="A0A1I0XX75"/>
<dbReference type="SUPFAM" id="SSF63829">
    <property type="entry name" value="Calcium-dependent phosphotriesterase"/>
    <property type="match status" value="1"/>
</dbReference>
<feature type="binding site" evidence="3">
    <location>
        <position position="90"/>
    </location>
    <ligand>
        <name>substrate</name>
    </ligand>
</feature>
<evidence type="ECO:0000259" key="4">
    <source>
        <dbReference type="Pfam" id="PF08450"/>
    </source>
</evidence>